<dbReference type="InterPro" id="IPR036249">
    <property type="entry name" value="Thioredoxin-like_sf"/>
</dbReference>
<reference evidence="2 3" key="1">
    <citation type="submission" date="2020-04" db="EMBL/GenBank/DDBJ databases">
        <title>Genome sequence for Sphingorhabdus sp. strain M1.</title>
        <authorList>
            <person name="Park S.-J."/>
        </authorList>
    </citation>
    <scope>NUCLEOTIDE SEQUENCE [LARGE SCALE GENOMIC DNA]</scope>
    <source>
        <strain evidence="2 3">JK6</strain>
    </source>
</reference>
<dbReference type="InterPro" id="IPR040079">
    <property type="entry name" value="Glutathione_S-Trfase"/>
</dbReference>
<dbReference type="InterPro" id="IPR036282">
    <property type="entry name" value="Glutathione-S-Trfase_C_sf"/>
</dbReference>
<dbReference type="Gene3D" id="3.40.30.10">
    <property type="entry name" value="Glutaredoxin"/>
    <property type="match status" value="1"/>
</dbReference>
<organism evidence="2 3">
    <name type="scientific">Parasphingorhabdus halotolerans</name>
    <dbReference type="NCBI Taxonomy" id="2725558"/>
    <lineage>
        <taxon>Bacteria</taxon>
        <taxon>Pseudomonadati</taxon>
        <taxon>Pseudomonadota</taxon>
        <taxon>Alphaproteobacteria</taxon>
        <taxon>Sphingomonadales</taxon>
        <taxon>Sphingomonadaceae</taxon>
        <taxon>Parasphingorhabdus</taxon>
    </lineage>
</organism>
<evidence type="ECO:0000313" key="2">
    <source>
        <dbReference type="EMBL" id="QJB69917.1"/>
    </source>
</evidence>
<dbReference type="Pfam" id="PF13409">
    <property type="entry name" value="GST_N_2"/>
    <property type="match status" value="1"/>
</dbReference>
<dbReference type="AlphaFoldDB" id="A0A6H2DP53"/>
<dbReference type="InterPro" id="IPR004045">
    <property type="entry name" value="Glutathione_S-Trfase_N"/>
</dbReference>
<keyword evidence="2" id="KW-0808">Transferase</keyword>
<dbReference type="GO" id="GO:0006559">
    <property type="term" value="P:L-phenylalanine catabolic process"/>
    <property type="evidence" value="ECO:0007669"/>
    <property type="project" value="TreeGrafter"/>
</dbReference>
<evidence type="ECO:0000313" key="3">
    <source>
        <dbReference type="Proteomes" id="UP000501600"/>
    </source>
</evidence>
<dbReference type="EMBL" id="CP051217">
    <property type="protein sequence ID" value="QJB69917.1"/>
    <property type="molecule type" value="Genomic_DNA"/>
</dbReference>
<dbReference type="GO" id="GO:0006749">
    <property type="term" value="P:glutathione metabolic process"/>
    <property type="evidence" value="ECO:0007669"/>
    <property type="project" value="TreeGrafter"/>
</dbReference>
<accession>A0A6H2DP53</accession>
<dbReference type="SFLD" id="SFLDS00019">
    <property type="entry name" value="Glutathione_Transferase_(cytos"/>
    <property type="match status" value="1"/>
</dbReference>
<dbReference type="Proteomes" id="UP000501600">
    <property type="component" value="Chromosome"/>
</dbReference>
<dbReference type="GO" id="GO:0004364">
    <property type="term" value="F:glutathione transferase activity"/>
    <property type="evidence" value="ECO:0007669"/>
    <property type="project" value="TreeGrafter"/>
</dbReference>
<dbReference type="Gene3D" id="1.20.1050.10">
    <property type="match status" value="1"/>
</dbReference>
<dbReference type="SUPFAM" id="SSF47616">
    <property type="entry name" value="GST C-terminal domain-like"/>
    <property type="match status" value="1"/>
</dbReference>
<dbReference type="CDD" id="cd03194">
    <property type="entry name" value="GST_C_3"/>
    <property type="match status" value="1"/>
</dbReference>
<proteinExistence type="predicted"/>
<sequence length="212" mass="24375">MKLLIGNKNYSSWSFRVWLTMKVKEIEFEEDLRPFDVENDYADFFEFSPTGKVPVLQHDGLTVVESLAILEYLAEQFPDKNLWPANPRSRSDARCISHEMHAGFMALRAACPMNMRRKHAAIAVDEAVLKDVRRIETIWSQCLDKSGGPFLFGDYSIADGMYAPIVNRLQIYELSNIDAVASYTQTMTSLTPWQDWDKAARDEPWVIDIDEV</sequence>
<dbReference type="SUPFAM" id="SSF52833">
    <property type="entry name" value="Thioredoxin-like"/>
    <property type="match status" value="1"/>
</dbReference>
<dbReference type="KEGG" id="phao:HF685_11995"/>
<dbReference type="PANTHER" id="PTHR42673">
    <property type="entry name" value="MALEYLACETOACETATE ISOMERASE"/>
    <property type="match status" value="1"/>
</dbReference>
<gene>
    <name evidence="2" type="ORF">HF685_11995</name>
</gene>
<name>A0A6H2DP53_9SPHN</name>
<protein>
    <submittedName>
        <fullName evidence="2">Glutathione S-transferase family protein</fullName>
    </submittedName>
</protein>
<dbReference type="RefSeq" id="WP_168820185.1">
    <property type="nucleotide sequence ID" value="NZ_CP051217.1"/>
</dbReference>
<dbReference type="PANTHER" id="PTHR42673:SF4">
    <property type="entry name" value="MALEYLACETOACETATE ISOMERASE"/>
    <property type="match status" value="1"/>
</dbReference>
<dbReference type="PROSITE" id="PS50404">
    <property type="entry name" value="GST_NTER"/>
    <property type="match status" value="1"/>
</dbReference>
<dbReference type="GO" id="GO:0016034">
    <property type="term" value="F:maleylacetoacetate isomerase activity"/>
    <property type="evidence" value="ECO:0007669"/>
    <property type="project" value="TreeGrafter"/>
</dbReference>
<feature type="domain" description="GST N-terminal" evidence="1">
    <location>
        <begin position="1"/>
        <end position="81"/>
    </location>
</feature>
<dbReference type="SFLD" id="SFLDG00358">
    <property type="entry name" value="Main_(cytGST)"/>
    <property type="match status" value="1"/>
</dbReference>
<evidence type="ECO:0000259" key="1">
    <source>
        <dbReference type="PROSITE" id="PS50404"/>
    </source>
</evidence>
<dbReference type="CDD" id="cd03043">
    <property type="entry name" value="GST_N_1"/>
    <property type="match status" value="1"/>
</dbReference>
<keyword evidence="3" id="KW-1185">Reference proteome</keyword>